<feature type="non-terminal residue" evidence="8">
    <location>
        <position position="1"/>
    </location>
</feature>
<dbReference type="PANTHER" id="PTHR23235">
    <property type="entry name" value="KRUEPPEL-LIKE TRANSCRIPTION FACTOR"/>
    <property type="match status" value="1"/>
</dbReference>
<dbReference type="Pfam" id="PF00096">
    <property type="entry name" value="zf-C2H2"/>
    <property type="match status" value="3"/>
</dbReference>
<gene>
    <name evidence="8" type="primary">Zscan21_0</name>
    <name evidence="7" type="synonym">Zscan21_1</name>
    <name evidence="7" type="ORF">AVEN_103956_1</name>
    <name evidence="8" type="ORF">AVEN_212379_1</name>
</gene>
<proteinExistence type="predicted"/>
<dbReference type="AlphaFoldDB" id="A0A4Y2HC34"/>
<evidence type="ECO:0000256" key="1">
    <source>
        <dbReference type="ARBA" id="ARBA00022723"/>
    </source>
</evidence>
<dbReference type="SUPFAM" id="SSF57667">
    <property type="entry name" value="beta-beta-alpha zinc fingers"/>
    <property type="match status" value="2"/>
</dbReference>
<accession>A0A4Y2HC34</accession>
<dbReference type="GO" id="GO:0000978">
    <property type="term" value="F:RNA polymerase II cis-regulatory region sequence-specific DNA binding"/>
    <property type="evidence" value="ECO:0007669"/>
    <property type="project" value="TreeGrafter"/>
</dbReference>
<sequence>SEAKEEDIVNYPTRSCIYEPVRETSQSVISESDYTELNIPDYIQKLSHLYEQDEPQSFNSFTAASSDKYIALNDDNNRDALFNTDTCIPKSRENNNNKGNLLGSTNIPLLKSYSGNFGFVHERKYEDDNKRPQIQSSSEVDSQVNGNKANEFVNNDAPPLSVNDADPLGMDAKAQWHTKKGRVACQICGKSLYRKDYIVAHYRYHTGEKPYACNRCGKRFAQKCDLTRHLRTHTGEKPYKCSICGKTFANSNNRSRHYKMNHNKK</sequence>
<dbReference type="FunFam" id="3.30.160.60:FF:000688">
    <property type="entry name" value="zinc finger protein 197 isoform X1"/>
    <property type="match status" value="1"/>
</dbReference>
<keyword evidence="3 5" id="KW-0863">Zinc-finger</keyword>
<keyword evidence="2" id="KW-0677">Repeat</keyword>
<keyword evidence="1" id="KW-0479">Metal-binding</keyword>
<comment type="caution">
    <text evidence="8">The sequence shown here is derived from an EMBL/GenBank/DDBJ whole genome shotgun (WGS) entry which is preliminary data.</text>
</comment>
<dbReference type="InterPro" id="IPR013087">
    <property type="entry name" value="Znf_C2H2_type"/>
</dbReference>
<feature type="domain" description="C2H2-type" evidence="6">
    <location>
        <begin position="183"/>
        <end position="210"/>
    </location>
</feature>
<dbReference type="SMART" id="SM00355">
    <property type="entry name" value="ZnF_C2H2"/>
    <property type="match status" value="3"/>
</dbReference>
<feature type="domain" description="C2H2-type" evidence="6">
    <location>
        <begin position="239"/>
        <end position="265"/>
    </location>
</feature>
<feature type="domain" description="C2H2-type" evidence="6">
    <location>
        <begin position="211"/>
        <end position="238"/>
    </location>
</feature>
<keyword evidence="9" id="KW-1185">Reference proteome</keyword>
<dbReference type="EMBL" id="BGPR01257887">
    <property type="protein sequence ID" value="GBM62591.1"/>
    <property type="molecule type" value="Genomic_DNA"/>
</dbReference>
<dbReference type="Proteomes" id="UP000499080">
    <property type="component" value="Unassembled WGS sequence"/>
</dbReference>
<dbReference type="EMBL" id="BGPR01257980">
    <property type="protein sequence ID" value="GBM62856.1"/>
    <property type="molecule type" value="Genomic_DNA"/>
</dbReference>
<dbReference type="GO" id="GO:0000981">
    <property type="term" value="F:DNA-binding transcription factor activity, RNA polymerase II-specific"/>
    <property type="evidence" value="ECO:0007669"/>
    <property type="project" value="TreeGrafter"/>
</dbReference>
<evidence type="ECO:0000256" key="3">
    <source>
        <dbReference type="ARBA" id="ARBA00022771"/>
    </source>
</evidence>
<dbReference type="PANTHER" id="PTHR23235:SF120">
    <property type="entry name" value="KRUPPEL-LIKE FACTOR 15"/>
    <property type="match status" value="1"/>
</dbReference>
<dbReference type="Gene3D" id="3.30.160.60">
    <property type="entry name" value="Classic Zinc Finger"/>
    <property type="match status" value="3"/>
</dbReference>
<dbReference type="GO" id="GO:0008270">
    <property type="term" value="F:zinc ion binding"/>
    <property type="evidence" value="ECO:0007669"/>
    <property type="project" value="UniProtKB-KW"/>
</dbReference>
<evidence type="ECO:0000313" key="8">
    <source>
        <dbReference type="EMBL" id="GBM62856.1"/>
    </source>
</evidence>
<evidence type="ECO:0000256" key="4">
    <source>
        <dbReference type="ARBA" id="ARBA00022833"/>
    </source>
</evidence>
<dbReference type="OrthoDB" id="6077919at2759"/>
<dbReference type="InterPro" id="IPR036236">
    <property type="entry name" value="Znf_C2H2_sf"/>
</dbReference>
<evidence type="ECO:0000256" key="2">
    <source>
        <dbReference type="ARBA" id="ARBA00022737"/>
    </source>
</evidence>
<keyword evidence="4" id="KW-0862">Zinc</keyword>
<evidence type="ECO:0000313" key="9">
    <source>
        <dbReference type="Proteomes" id="UP000499080"/>
    </source>
</evidence>
<evidence type="ECO:0000313" key="7">
    <source>
        <dbReference type="EMBL" id="GBM62591.1"/>
    </source>
</evidence>
<name>A0A4Y2HC34_ARAVE</name>
<dbReference type="FunFam" id="3.30.160.60:FF:002343">
    <property type="entry name" value="Zinc finger protein 33A"/>
    <property type="match status" value="1"/>
</dbReference>
<dbReference type="PROSITE" id="PS50157">
    <property type="entry name" value="ZINC_FINGER_C2H2_2"/>
    <property type="match status" value="3"/>
</dbReference>
<evidence type="ECO:0000256" key="5">
    <source>
        <dbReference type="PROSITE-ProRule" id="PRU00042"/>
    </source>
</evidence>
<evidence type="ECO:0000259" key="6">
    <source>
        <dbReference type="PROSITE" id="PS50157"/>
    </source>
</evidence>
<reference evidence="8 9" key="1">
    <citation type="journal article" date="2019" name="Sci. Rep.">
        <title>Orb-weaving spider Araneus ventricosus genome elucidates the spidroin gene catalogue.</title>
        <authorList>
            <person name="Kono N."/>
            <person name="Nakamura H."/>
            <person name="Ohtoshi R."/>
            <person name="Moran D.A.P."/>
            <person name="Shinohara A."/>
            <person name="Yoshida Y."/>
            <person name="Fujiwara M."/>
            <person name="Mori M."/>
            <person name="Tomita M."/>
            <person name="Arakawa K."/>
        </authorList>
    </citation>
    <scope>NUCLEOTIDE SEQUENCE [LARGE SCALE GENOMIC DNA]</scope>
</reference>
<protein>
    <submittedName>
        <fullName evidence="8">Zinc finger and SCAN domain-containing protein 21</fullName>
    </submittedName>
</protein>
<dbReference type="PROSITE" id="PS00028">
    <property type="entry name" value="ZINC_FINGER_C2H2_1"/>
    <property type="match status" value="3"/>
</dbReference>
<organism evidence="8 9">
    <name type="scientific">Araneus ventricosus</name>
    <name type="common">Orbweaver spider</name>
    <name type="synonym">Epeira ventricosa</name>
    <dbReference type="NCBI Taxonomy" id="182803"/>
    <lineage>
        <taxon>Eukaryota</taxon>
        <taxon>Metazoa</taxon>
        <taxon>Ecdysozoa</taxon>
        <taxon>Arthropoda</taxon>
        <taxon>Chelicerata</taxon>
        <taxon>Arachnida</taxon>
        <taxon>Araneae</taxon>
        <taxon>Araneomorphae</taxon>
        <taxon>Entelegynae</taxon>
        <taxon>Araneoidea</taxon>
        <taxon>Araneidae</taxon>
        <taxon>Araneus</taxon>
    </lineage>
</organism>